<dbReference type="Pfam" id="PF00141">
    <property type="entry name" value="peroxidase"/>
    <property type="match status" value="1"/>
</dbReference>
<keyword evidence="10 19" id="KW-0560">Oxidoreductase</keyword>
<dbReference type="InterPro" id="IPR033905">
    <property type="entry name" value="Secretory_peroxidase"/>
</dbReference>
<comment type="similarity">
    <text evidence="19">Belongs to the peroxidase family. Classical plant (class III) peroxidase subfamily.</text>
</comment>
<keyword evidence="7 19" id="KW-0349">Heme</keyword>
<evidence type="ECO:0000256" key="12">
    <source>
        <dbReference type="ARBA" id="ARBA00023157"/>
    </source>
</evidence>
<dbReference type="EMBL" id="JAAGAX010000041">
    <property type="protein sequence ID" value="KAF2282891.1"/>
    <property type="molecule type" value="Genomic_DNA"/>
</dbReference>
<dbReference type="GO" id="GO:0046872">
    <property type="term" value="F:metal ion binding"/>
    <property type="evidence" value="ECO:0007669"/>
    <property type="project" value="UniProtKB-UniRule"/>
</dbReference>
<feature type="binding site" evidence="16">
    <location>
        <position position="194"/>
    </location>
    <ligand>
        <name>Ca(2+)</name>
        <dbReference type="ChEBI" id="CHEBI:29108"/>
        <label>2</label>
    </ligand>
</feature>
<dbReference type="PRINTS" id="PR00461">
    <property type="entry name" value="PLPEROXIDASE"/>
</dbReference>
<name>A0A6A6K229_HEVBR</name>
<dbReference type="Proteomes" id="UP000467840">
    <property type="component" value="Unassembled WGS sequence"/>
</dbReference>
<keyword evidence="22" id="KW-1185">Reference proteome</keyword>
<dbReference type="SUPFAM" id="SSF48113">
    <property type="entry name" value="Heme-dependent peroxidases"/>
    <property type="match status" value="1"/>
</dbReference>
<dbReference type="PROSITE" id="PS00435">
    <property type="entry name" value="PEROXIDASE_1"/>
    <property type="match status" value="1"/>
</dbReference>
<evidence type="ECO:0000256" key="4">
    <source>
        <dbReference type="ARBA" id="ARBA00012313"/>
    </source>
</evidence>
<dbReference type="CDD" id="cd00693">
    <property type="entry name" value="secretory_peroxidase"/>
    <property type="match status" value="1"/>
</dbReference>
<dbReference type="Gene3D" id="1.10.420.10">
    <property type="entry name" value="Peroxidase, domain 2"/>
    <property type="match status" value="1"/>
</dbReference>
<keyword evidence="11 16" id="KW-0408">Iron</keyword>
<dbReference type="GO" id="GO:0005576">
    <property type="term" value="C:extracellular region"/>
    <property type="evidence" value="ECO:0007669"/>
    <property type="project" value="UniProtKB-SubCell"/>
</dbReference>
<evidence type="ECO:0000256" key="2">
    <source>
        <dbReference type="ARBA" id="ARBA00002322"/>
    </source>
</evidence>
<keyword evidence="9 19" id="KW-0732">Signal</keyword>
<dbReference type="GO" id="GO:0006979">
    <property type="term" value="P:response to oxidative stress"/>
    <property type="evidence" value="ECO:0007669"/>
    <property type="project" value="UniProtKB-UniRule"/>
</dbReference>
<evidence type="ECO:0000256" key="15">
    <source>
        <dbReference type="PIRSR" id="PIRSR600823-2"/>
    </source>
</evidence>
<evidence type="ECO:0000256" key="14">
    <source>
        <dbReference type="PIRSR" id="PIRSR600823-1"/>
    </source>
</evidence>
<comment type="function">
    <text evidence="2">Removal of H(2)O(2), oxidation of toxic reductants, biosynthesis and degradation of lignin, suberization, auxin catabolism, response to environmental stresses such as wounding, pathogen attack and oxidative stress. These functions might be dependent on each isozyme/isoform in each plant tissue.</text>
</comment>
<dbReference type="PANTHER" id="PTHR31517">
    <property type="match status" value="1"/>
</dbReference>
<gene>
    <name evidence="21" type="ORF">GH714_043311</name>
</gene>
<feature type="binding site" evidence="16">
    <location>
        <position position="87"/>
    </location>
    <ligand>
        <name>Ca(2+)</name>
        <dbReference type="ChEBI" id="CHEBI:29108"/>
        <label>1</label>
    </ligand>
</feature>
<dbReference type="FunFam" id="1.10.520.10:FF:000008">
    <property type="entry name" value="Peroxidase"/>
    <property type="match status" value="1"/>
</dbReference>
<dbReference type="InterPro" id="IPR019793">
    <property type="entry name" value="Peroxidases_heam-ligand_BS"/>
</dbReference>
<feature type="active site" description="Proton acceptor" evidence="14">
    <location>
        <position position="65"/>
    </location>
</feature>
<dbReference type="GO" id="GO:0042744">
    <property type="term" value="P:hydrogen peroxide catabolic process"/>
    <property type="evidence" value="ECO:0007669"/>
    <property type="project" value="UniProtKB-KW"/>
</dbReference>
<feature type="binding site" evidence="16">
    <location>
        <position position="246"/>
    </location>
    <ligand>
        <name>Ca(2+)</name>
        <dbReference type="ChEBI" id="CHEBI:29108"/>
        <label>2</label>
    </ligand>
</feature>
<dbReference type="PRINTS" id="PR00458">
    <property type="entry name" value="PEROXIDASE"/>
</dbReference>
<dbReference type="GO" id="GO:0140825">
    <property type="term" value="F:lactoperoxidase activity"/>
    <property type="evidence" value="ECO:0007669"/>
    <property type="project" value="UniProtKB-EC"/>
</dbReference>
<dbReference type="InterPro" id="IPR019794">
    <property type="entry name" value="Peroxidases_AS"/>
</dbReference>
<feature type="domain" description="Plant heme peroxidase family profile" evidence="20">
    <location>
        <begin position="24"/>
        <end position="326"/>
    </location>
</feature>
<evidence type="ECO:0000256" key="11">
    <source>
        <dbReference type="ARBA" id="ARBA00023004"/>
    </source>
</evidence>
<feature type="binding site" evidence="15">
    <location>
        <position position="163"/>
    </location>
    <ligand>
        <name>substrate</name>
    </ligand>
</feature>
<comment type="cofactor">
    <cofactor evidence="16 19">
        <name>heme b</name>
        <dbReference type="ChEBI" id="CHEBI:60344"/>
    </cofactor>
    <text evidence="16 19">Binds 1 heme b (iron(II)-protoporphyrin IX) group per subunit.</text>
</comment>
<keyword evidence="12 18" id="KW-1015">Disulfide bond</keyword>
<feature type="binding site" evidence="16">
    <location>
        <position position="69"/>
    </location>
    <ligand>
        <name>Ca(2+)</name>
        <dbReference type="ChEBI" id="CHEBI:29108"/>
        <label>1</label>
    </ligand>
</feature>
<dbReference type="InterPro" id="IPR000823">
    <property type="entry name" value="Peroxidase_pln"/>
</dbReference>
<evidence type="ECO:0000256" key="6">
    <source>
        <dbReference type="ARBA" id="ARBA00022559"/>
    </source>
</evidence>
<reference evidence="21 22" key="1">
    <citation type="journal article" date="2020" name="Mol. Plant">
        <title>The Chromosome-Based Rubber Tree Genome Provides New Insights into Spurge Genome Evolution and Rubber Biosynthesis.</title>
        <authorList>
            <person name="Liu J."/>
            <person name="Shi C."/>
            <person name="Shi C.C."/>
            <person name="Li W."/>
            <person name="Zhang Q.J."/>
            <person name="Zhang Y."/>
            <person name="Li K."/>
            <person name="Lu H.F."/>
            <person name="Shi C."/>
            <person name="Zhu S.T."/>
            <person name="Xiao Z.Y."/>
            <person name="Nan H."/>
            <person name="Yue Y."/>
            <person name="Zhu X.G."/>
            <person name="Wu Y."/>
            <person name="Hong X.N."/>
            <person name="Fan G.Y."/>
            <person name="Tong Y."/>
            <person name="Zhang D."/>
            <person name="Mao C.L."/>
            <person name="Liu Y.L."/>
            <person name="Hao S.J."/>
            <person name="Liu W.Q."/>
            <person name="Lv M.Q."/>
            <person name="Zhang H.B."/>
            <person name="Liu Y."/>
            <person name="Hu-Tang G.R."/>
            <person name="Wang J.P."/>
            <person name="Wang J.H."/>
            <person name="Sun Y.H."/>
            <person name="Ni S.B."/>
            <person name="Chen W.B."/>
            <person name="Zhang X.C."/>
            <person name="Jiao Y.N."/>
            <person name="Eichler E.E."/>
            <person name="Li G.H."/>
            <person name="Liu X."/>
            <person name="Gao L.Z."/>
        </authorList>
    </citation>
    <scope>NUCLEOTIDE SEQUENCE [LARGE SCALE GENOMIC DNA]</scope>
    <source>
        <strain evidence="22">cv. GT1</strain>
        <tissue evidence="21">Leaf</tissue>
    </source>
</reference>
<dbReference type="PROSITE" id="PS00436">
    <property type="entry name" value="PEROXIDASE_2"/>
    <property type="match status" value="1"/>
</dbReference>
<feature type="signal peptide" evidence="19">
    <location>
        <begin position="1"/>
        <end position="23"/>
    </location>
</feature>
<keyword evidence="16 19" id="KW-0106">Calcium</keyword>
<feature type="site" description="Transition state stabilizer" evidence="17">
    <location>
        <position position="61"/>
    </location>
</feature>
<dbReference type="EC" id="1.11.1.7" evidence="4 19"/>
<keyword evidence="13 19" id="KW-0376">Hydrogen peroxide</keyword>
<organism evidence="21 22">
    <name type="scientific">Hevea brasiliensis</name>
    <name type="common">Para rubber tree</name>
    <name type="synonym">Siphonia brasiliensis</name>
    <dbReference type="NCBI Taxonomy" id="3981"/>
    <lineage>
        <taxon>Eukaryota</taxon>
        <taxon>Viridiplantae</taxon>
        <taxon>Streptophyta</taxon>
        <taxon>Embryophyta</taxon>
        <taxon>Tracheophyta</taxon>
        <taxon>Spermatophyta</taxon>
        <taxon>Magnoliopsida</taxon>
        <taxon>eudicotyledons</taxon>
        <taxon>Gunneridae</taxon>
        <taxon>Pentapetalae</taxon>
        <taxon>rosids</taxon>
        <taxon>fabids</taxon>
        <taxon>Malpighiales</taxon>
        <taxon>Euphorbiaceae</taxon>
        <taxon>Crotonoideae</taxon>
        <taxon>Micrandreae</taxon>
        <taxon>Hevea</taxon>
    </lineage>
</organism>
<feature type="disulfide bond" evidence="18">
    <location>
        <begin position="200"/>
        <end position="232"/>
    </location>
</feature>
<feature type="binding site" evidence="16">
    <location>
        <position position="71"/>
    </location>
    <ligand>
        <name>Ca(2+)</name>
        <dbReference type="ChEBI" id="CHEBI:29108"/>
        <label>1</label>
    </ligand>
</feature>
<feature type="disulfide bond" evidence="18">
    <location>
        <begin position="34"/>
        <end position="115"/>
    </location>
</feature>
<evidence type="ECO:0000256" key="8">
    <source>
        <dbReference type="ARBA" id="ARBA00022723"/>
    </source>
</evidence>
<evidence type="ECO:0000313" key="22">
    <source>
        <dbReference type="Proteomes" id="UP000467840"/>
    </source>
</evidence>
<dbReference type="InterPro" id="IPR002016">
    <property type="entry name" value="Haem_peroxidase"/>
</dbReference>
<keyword evidence="5 19" id="KW-0964">Secreted</keyword>
<dbReference type="FunFam" id="1.10.420.10:FF:000007">
    <property type="entry name" value="Peroxidase"/>
    <property type="match status" value="1"/>
</dbReference>
<feature type="binding site" evidence="16">
    <location>
        <position position="249"/>
    </location>
    <ligand>
        <name>Ca(2+)</name>
        <dbReference type="ChEBI" id="CHEBI:29108"/>
        <label>2</label>
    </ligand>
</feature>
<keyword evidence="8 16" id="KW-0479">Metal-binding</keyword>
<accession>A0A6A6K229</accession>
<evidence type="ECO:0000256" key="7">
    <source>
        <dbReference type="ARBA" id="ARBA00022617"/>
    </source>
</evidence>
<protein>
    <recommendedName>
        <fullName evidence="4 19">Peroxidase</fullName>
        <ecNumber evidence="4 19">1.11.1.7</ecNumber>
    </recommendedName>
</protein>
<keyword evidence="6 19" id="KW-0575">Peroxidase</keyword>
<feature type="binding site" evidence="16">
    <location>
        <position position="73"/>
    </location>
    <ligand>
        <name>Ca(2+)</name>
        <dbReference type="ChEBI" id="CHEBI:29108"/>
        <label>1</label>
    </ligand>
</feature>
<evidence type="ECO:0000256" key="1">
    <source>
        <dbReference type="ARBA" id="ARBA00000189"/>
    </source>
</evidence>
<evidence type="ECO:0000256" key="5">
    <source>
        <dbReference type="ARBA" id="ARBA00022525"/>
    </source>
</evidence>
<evidence type="ECO:0000256" key="17">
    <source>
        <dbReference type="PIRSR" id="PIRSR600823-4"/>
    </source>
</evidence>
<feature type="binding site" evidence="16">
    <location>
        <position position="75"/>
    </location>
    <ligand>
        <name>Ca(2+)</name>
        <dbReference type="ChEBI" id="CHEBI:29108"/>
        <label>1</label>
    </ligand>
</feature>
<dbReference type="InterPro" id="IPR010255">
    <property type="entry name" value="Haem_peroxidase_sf"/>
</dbReference>
<feature type="chain" id="PRO_5025715668" description="Peroxidase" evidence="19">
    <location>
        <begin position="24"/>
        <end position="330"/>
    </location>
</feature>
<evidence type="ECO:0000256" key="18">
    <source>
        <dbReference type="PIRSR" id="PIRSR600823-5"/>
    </source>
</evidence>
<comment type="catalytic activity">
    <reaction evidence="1 19">
        <text>2 a phenolic donor + H2O2 = 2 a phenolic radical donor + 2 H2O</text>
        <dbReference type="Rhea" id="RHEA:56136"/>
        <dbReference type="ChEBI" id="CHEBI:15377"/>
        <dbReference type="ChEBI" id="CHEBI:16240"/>
        <dbReference type="ChEBI" id="CHEBI:139520"/>
        <dbReference type="ChEBI" id="CHEBI:139521"/>
        <dbReference type="EC" id="1.11.1.7"/>
    </reaction>
</comment>
<evidence type="ECO:0000256" key="13">
    <source>
        <dbReference type="ARBA" id="ARBA00023324"/>
    </source>
</evidence>
<feature type="binding site" description="axial binding residue" evidence="16">
    <location>
        <position position="193"/>
    </location>
    <ligand>
        <name>heme b</name>
        <dbReference type="ChEBI" id="CHEBI:60344"/>
    </ligand>
    <ligandPart>
        <name>Fe</name>
        <dbReference type="ChEBI" id="CHEBI:18248"/>
    </ligandPart>
</feature>
<dbReference type="PANTHER" id="PTHR31517:SF17">
    <property type="entry name" value="PEROXIDASE 6"/>
    <property type="match status" value="1"/>
</dbReference>
<comment type="similarity">
    <text evidence="3">Belongs to the peroxidase family. Ascorbate peroxidase subfamily.</text>
</comment>
<proteinExistence type="inferred from homology"/>
<comment type="caution">
    <text evidence="21">The sequence shown here is derived from an EMBL/GenBank/DDBJ whole genome shotgun (WGS) entry which is preliminary data.</text>
</comment>
<evidence type="ECO:0000256" key="9">
    <source>
        <dbReference type="ARBA" id="ARBA00022729"/>
    </source>
</evidence>
<evidence type="ECO:0000256" key="16">
    <source>
        <dbReference type="PIRSR" id="PIRSR600823-3"/>
    </source>
</evidence>
<evidence type="ECO:0000256" key="10">
    <source>
        <dbReference type="ARBA" id="ARBA00023002"/>
    </source>
</evidence>
<feature type="disulfide bond" evidence="18">
    <location>
        <begin position="67"/>
        <end position="72"/>
    </location>
</feature>
<dbReference type="AlphaFoldDB" id="A0A6A6K229"/>
<evidence type="ECO:0000256" key="19">
    <source>
        <dbReference type="RuleBase" id="RU362060"/>
    </source>
</evidence>
<feature type="disulfide bond" evidence="18">
    <location>
        <begin position="121"/>
        <end position="322"/>
    </location>
</feature>
<comment type="cofactor">
    <cofactor evidence="16 19">
        <name>Ca(2+)</name>
        <dbReference type="ChEBI" id="CHEBI:29108"/>
    </cofactor>
    <text evidence="16 19">Binds 2 calcium ions per subunit.</text>
</comment>
<dbReference type="Gene3D" id="1.10.520.10">
    <property type="match status" value="1"/>
</dbReference>
<dbReference type="PROSITE" id="PS50873">
    <property type="entry name" value="PEROXIDASE_4"/>
    <property type="match status" value="1"/>
</dbReference>
<comment type="subcellular location">
    <subcellularLocation>
        <location evidence="19">Secreted</location>
    </subcellularLocation>
</comment>
<evidence type="ECO:0000313" key="21">
    <source>
        <dbReference type="EMBL" id="KAF2282891.1"/>
    </source>
</evidence>
<dbReference type="GO" id="GO:0020037">
    <property type="term" value="F:heme binding"/>
    <property type="evidence" value="ECO:0007669"/>
    <property type="project" value="UniProtKB-UniRule"/>
</dbReference>
<feature type="binding site" evidence="16">
    <location>
        <position position="254"/>
    </location>
    <ligand>
        <name>Ca(2+)</name>
        <dbReference type="ChEBI" id="CHEBI:29108"/>
        <label>2</label>
    </ligand>
</feature>
<evidence type="ECO:0000259" key="20">
    <source>
        <dbReference type="PROSITE" id="PS50873"/>
    </source>
</evidence>
<sequence length="330" mass="36904">MAFPFPFLPILLLLFPSIPLSESKLSVDYYKTSCPQFQNIIRDTVTNKQITSPTTAAATLRLFFHDCMVEGCDASVLVSSNAFNKAERDADINLNLPGDAFDVVVRAKTALELSCPKIVSCSDILAQVTRDLVIMVGGPFYTVRLGRKDGLISKASRAEESLPRTNMTMDQMIDLFKLRGFTTRELVALMGGHTIGFSHCKEFADRLYHFSKSTPVDPDFNPKYASALKTFCANYTKDPTMSAFNDVLTPSKFDNMYYQNLPRGLGLLTIDSVLVKDPRTKPFAVLYAKDQSVFFTDFSHAMEKLSVLDIKTGRKGEVRNRCDQFNSIKT</sequence>
<feature type="binding site" evidence="16">
    <location>
        <position position="66"/>
    </location>
    <ligand>
        <name>Ca(2+)</name>
        <dbReference type="ChEBI" id="CHEBI:29108"/>
        <label>1</label>
    </ligand>
</feature>
<evidence type="ECO:0000256" key="3">
    <source>
        <dbReference type="ARBA" id="ARBA00006873"/>
    </source>
</evidence>